<organism evidence="2 3">
    <name type="scientific">Methylomonas denitrificans</name>
    <dbReference type="NCBI Taxonomy" id="1538553"/>
    <lineage>
        <taxon>Bacteria</taxon>
        <taxon>Pseudomonadati</taxon>
        <taxon>Pseudomonadota</taxon>
        <taxon>Gammaproteobacteria</taxon>
        <taxon>Methylococcales</taxon>
        <taxon>Methylococcaceae</taxon>
        <taxon>Methylomonas</taxon>
    </lineage>
</organism>
<keyword evidence="1" id="KW-1133">Transmembrane helix</keyword>
<keyword evidence="3" id="KW-1185">Reference proteome</keyword>
<dbReference type="OrthoDB" id="9813126at2"/>
<evidence type="ECO:0000256" key="1">
    <source>
        <dbReference type="SAM" id="Phobius"/>
    </source>
</evidence>
<name>A0A126T967_9GAMM</name>
<dbReference type="RefSeq" id="WP_036280481.1">
    <property type="nucleotide sequence ID" value="NZ_CP014476.1"/>
</dbReference>
<sequence length="124" mass="13567">MSDGSLRKLFKIMAVVTAESISIAVGSQYAGREYRQHLAVMRMEQSMSRKGNCLSNDSGSRQQRLTIAAFFEFLLLVGVGAATVSSGFAVSCASFIAEIRSNAENLHFAHAPFPRFSAYVFSPY</sequence>
<evidence type="ECO:0000313" key="2">
    <source>
        <dbReference type="EMBL" id="AMK78602.1"/>
    </source>
</evidence>
<evidence type="ECO:0000313" key="3">
    <source>
        <dbReference type="Proteomes" id="UP000030512"/>
    </source>
</evidence>
<accession>A0A126T967</accession>
<dbReference type="KEGG" id="mdn:JT25_019265"/>
<proteinExistence type="predicted"/>
<dbReference type="EMBL" id="CP014476">
    <property type="protein sequence ID" value="AMK78602.1"/>
    <property type="molecule type" value="Genomic_DNA"/>
</dbReference>
<dbReference type="AlphaFoldDB" id="A0A126T967"/>
<reference evidence="2 3" key="1">
    <citation type="journal article" date="2015" name="Environ. Microbiol.">
        <title>Methane oxidation coupled to nitrate reduction under hypoxia by the Gammaproteobacterium Methylomonas denitrificans, sp. nov. type strain FJG1.</title>
        <authorList>
            <person name="Kits K.D."/>
            <person name="Klotz M.G."/>
            <person name="Stein L.Y."/>
        </authorList>
    </citation>
    <scope>NUCLEOTIDE SEQUENCE [LARGE SCALE GENOMIC DNA]</scope>
    <source>
        <strain evidence="2 3">FJG1</strain>
    </source>
</reference>
<keyword evidence="1" id="KW-0812">Transmembrane</keyword>
<dbReference type="Proteomes" id="UP000030512">
    <property type="component" value="Chromosome"/>
</dbReference>
<keyword evidence="1" id="KW-0472">Membrane</keyword>
<dbReference type="STRING" id="1538553.JT25_019265"/>
<gene>
    <name evidence="2" type="ORF">JT25_019265</name>
</gene>
<protein>
    <submittedName>
        <fullName evidence="2">Uncharacterized protein</fullName>
    </submittedName>
</protein>
<feature type="transmembrane region" description="Helical" evidence="1">
    <location>
        <begin position="73"/>
        <end position="97"/>
    </location>
</feature>